<evidence type="ECO:0000313" key="1">
    <source>
        <dbReference type="EMBL" id="VYT71002.1"/>
    </source>
</evidence>
<dbReference type="AlphaFoldDB" id="A0A6N2Z1B1"/>
<organism evidence="1">
    <name type="scientific">Thomasclavelia ramosa</name>
    <dbReference type="NCBI Taxonomy" id="1547"/>
    <lineage>
        <taxon>Bacteria</taxon>
        <taxon>Bacillati</taxon>
        <taxon>Bacillota</taxon>
        <taxon>Erysipelotrichia</taxon>
        <taxon>Erysipelotrichales</taxon>
        <taxon>Coprobacillaceae</taxon>
        <taxon>Thomasclavelia</taxon>
    </lineage>
</organism>
<dbReference type="EMBL" id="CACRTL010000017">
    <property type="protein sequence ID" value="VYT71002.1"/>
    <property type="molecule type" value="Genomic_DNA"/>
</dbReference>
<reference evidence="1" key="1">
    <citation type="submission" date="2019-11" db="EMBL/GenBank/DDBJ databases">
        <authorList>
            <person name="Feng L."/>
        </authorList>
    </citation>
    <scope>NUCLEOTIDE SEQUENCE</scope>
    <source>
        <strain evidence="1">CramosumLFYP8</strain>
    </source>
</reference>
<name>A0A6N2Z1B1_9FIRM</name>
<accession>A0A6N2Z1B1</accession>
<protein>
    <submittedName>
        <fullName evidence="1">Uncharacterized protein</fullName>
    </submittedName>
</protein>
<proteinExistence type="predicted"/>
<dbReference type="RefSeq" id="WP_156635272.1">
    <property type="nucleotide sequence ID" value="NZ_CACRTL010000017.1"/>
</dbReference>
<gene>
    <name evidence="1" type="ORF">CRLFYP8_01963</name>
</gene>
<sequence>MCIEEQVYNFIVTNHIGKENMVKNRQLRVYFPQIKSDKAMRKIIENIRFNPDFKYFIGSVSGSKGGYYACTLKSEIQETKNSYMHRAMQMLENSKKFESKEVIEYAEC</sequence>